<dbReference type="PANTHER" id="PTHR23048:SF0">
    <property type="entry name" value="CALMODULIN LIKE 3"/>
    <property type="match status" value="1"/>
</dbReference>
<dbReference type="FunFam" id="1.10.238.10:FF:000178">
    <property type="entry name" value="Calmodulin-2 A"/>
    <property type="match status" value="1"/>
</dbReference>
<keyword evidence="1" id="KW-0677">Repeat</keyword>
<name>A0A1J1IF04_9DIPT</name>
<evidence type="ECO:0000256" key="1">
    <source>
        <dbReference type="ARBA" id="ARBA00022737"/>
    </source>
</evidence>
<accession>A0A1J1IF04</accession>
<feature type="domain" description="EF-hand" evidence="3">
    <location>
        <begin position="15"/>
        <end position="50"/>
    </location>
</feature>
<feature type="domain" description="EF-hand" evidence="3">
    <location>
        <begin position="51"/>
        <end position="86"/>
    </location>
</feature>
<dbReference type="Gene3D" id="1.10.238.10">
    <property type="entry name" value="EF-hand"/>
    <property type="match status" value="2"/>
</dbReference>
<dbReference type="SMART" id="SM00054">
    <property type="entry name" value="EFh"/>
    <property type="match status" value="4"/>
</dbReference>
<dbReference type="AlphaFoldDB" id="A0A1J1IF04"/>
<reference evidence="4 5" key="1">
    <citation type="submission" date="2015-04" db="EMBL/GenBank/DDBJ databases">
        <authorList>
            <person name="Syromyatnikov M.Y."/>
            <person name="Popov V.N."/>
        </authorList>
    </citation>
    <scope>NUCLEOTIDE SEQUENCE [LARGE SCALE GENOMIC DNA]</scope>
</reference>
<dbReference type="GO" id="GO:0016460">
    <property type="term" value="C:myosin II complex"/>
    <property type="evidence" value="ECO:0007669"/>
    <property type="project" value="TreeGrafter"/>
</dbReference>
<dbReference type="PROSITE" id="PS50222">
    <property type="entry name" value="EF_HAND_2"/>
    <property type="match status" value="4"/>
</dbReference>
<feature type="domain" description="EF-hand" evidence="3">
    <location>
        <begin position="124"/>
        <end position="154"/>
    </location>
</feature>
<dbReference type="InterPro" id="IPR011992">
    <property type="entry name" value="EF-hand-dom_pair"/>
</dbReference>
<dbReference type="InterPro" id="IPR002048">
    <property type="entry name" value="EF_hand_dom"/>
</dbReference>
<proteinExistence type="predicted"/>
<protein>
    <submittedName>
        <fullName evidence="4">CLUMA_CG010331, isoform A</fullName>
    </submittedName>
</protein>
<organism evidence="4 5">
    <name type="scientific">Clunio marinus</name>
    <dbReference type="NCBI Taxonomy" id="568069"/>
    <lineage>
        <taxon>Eukaryota</taxon>
        <taxon>Metazoa</taxon>
        <taxon>Ecdysozoa</taxon>
        <taxon>Arthropoda</taxon>
        <taxon>Hexapoda</taxon>
        <taxon>Insecta</taxon>
        <taxon>Pterygota</taxon>
        <taxon>Neoptera</taxon>
        <taxon>Endopterygota</taxon>
        <taxon>Diptera</taxon>
        <taxon>Nematocera</taxon>
        <taxon>Chironomoidea</taxon>
        <taxon>Chironomidae</taxon>
        <taxon>Clunio</taxon>
    </lineage>
</organism>
<dbReference type="InterPro" id="IPR050230">
    <property type="entry name" value="CALM/Myosin/TropC-like"/>
</dbReference>
<dbReference type="OrthoDB" id="26525at2759"/>
<dbReference type="SUPFAM" id="SSF47473">
    <property type="entry name" value="EF-hand"/>
    <property type="match status" value="1"/>
</dbReference>
<dbReference type="PANTHER" id="PTHR23048">
    <property type="entry name" value="MYOSIN LIGHT CHAIN 1, 3"/>
    <property type="match status" value="1"/>
</dbReference>
<gene>
    <name evidence="4" type="primary">similar to Calmodulin</name>
    <name evidence="4" type="ORF">CLUMA_CG010331</name>
</gene>
<dbReference type="GO" id="GO:0005509">
    <property type="term" value="F:calcium ion binding"/>
    <property type="evidence" value="ECO:0007669"/>
    <property type="project" value="InterPro"/>
</dbReference>
<feature type="domain" description="EF-hand" evidence="3">
    <location>
        <begin position="88"/>
        <end position="123"/>
    </location>
</feature>
<dbReference type="CDD" id="cd00051">
    <property type="entry name" value="EFh"/>
    <property type="match status" value="2"/>
</dbReference>
<dbReference type="EMBL" id="CVRI01000045">
    <property type="protein sequence ID" value="CRK97025.1"/>
    <property type="molecule type" value="Genomic_DNA"/>
</dbReference>
<evidence type="ECO:0000313" key="5">
    <source>
        <dbReference type="Proteomes" id="UP000183832"/>
    </source>
</evidence>
<dbReference type="STRING" id="568069.A0A1J1IF04"/>
<keyword evidence="2" id="KW-0106">Calcium</keyword>
<dbReference type="PROSITE" id="PS00018">
    <property type="entry name" value="EF_HAND_1"/>
    <property type="match status" value="3"/>
</dbReference>
<dbReference type="Proteomes" id="UP000183832">
    <property type="component" value="Unassembled WGS sequence"/>
</dbReference>
<dbReference type="InterPro" id="IPR018247">
    <property type="entry name" value="EF_Hand_1_Ca_BS"/>
</dbReference>
<evidence type="ECO:0000313" key="4">
    <source>
        <dbReference type="EMBL" id="CRK97025.1"/>
    </source>
</evidence>
<dbReference type="Pfam" id="PF13499">
    <property type="entry name" value="EF-hand_7"/>
    <property type="match status" value="2"/>
</dbReference>
<sequence length="154" mass="17327">MAKSEKNEKSKLTEDQVDELKEAFAIYDLDKDGLITTRELGTVLRQLGQNPTEAEILDMIKDIDKDSTATISFKEFTMLMENRMNIATDPDDILDAFNVFDVNGNGLISANELRHVATNLGEKLTEDEANEMIRAADVDGDGFINYKDFINLMK</sequence>
<keyword evidence="5" id="KW-1185">Reference proteome</keyword>
<evidence type="ECO:0000256" key="2">
    <source>
        <dbReference type="ARBA" id="ARBA00022837"/>
    </source>
</evidence>
<evidence type="ECO:0000259" key="3">
    <source>
        <dbReference type="PROSITE" id="PS50222"/>
    </source>
</evidence>